<keyword evidence="2" id="KW-0472">Membrane</keyword>
<reference evidence="6 7" key="1">
    <citation type="submission" date="2011-02" db="EMBL/GenBank/DDBJ databases">
        <authorList>
            <person name="Weinstock G."/>
            <person name="Sodergren E."/>
            <person name="Clifton S."/>
            <person name="Fulton L."/>
            <person name="Fulton B."/>
            <person name="Courtney L."/>
            <person name="Fronick C."/>
            <person name="Harrison M."/>
            <person name="Strong C."/>
            <person name="Farmer C."/>
            <person name="Delahaunty K."/>
            <person name="Markovic C."/>
            <person name="Hall O."/>
            <person name="Minx P."/>
            <person name="Tomlinson C."/>
            <person name="Mitreva M."/>
            <person name="Hou S."/>
            <person name="Chen J."/>
            <person name="Wollam A."/>
            <person name="Pepin K.H."/>
            <person name="Johnson M."/>
            <person name="Bhonagiri V."/>
            <person name="Zhang X."/>
            <person name="Suruliraj S."/>
            <person name="Warren W."/>
            <person name="Chinwalla A."/>
            <person name="Mardis E.R."/>
            <person name="Wilson R.K."/>
        </authorList>
    </citation>
    <scope>NUCLEOTIDE SEQUENCE [LARGE SCALE GENOMIC DNA]</scope>
    <source>
        <strain evidence="6 7">YIT 12057</strain>
    </source>
</reference>
<accession>F3PTQ2</accession>
<keyword evidence="7" id="KW-1185">Reference proteome</keyword>
<dbReference type="EMBL" id="AFBN01000037">
    <property type="protein sequence ID" value="EGF56700.1"/>
    <property type="molecule type" value="Genomic_DNA"/>
</dbReference>
<name>F3PTQ2_9BACE</name>
<dbReference type="InterPro" id="IPR037873">
    <property type="entry name" value="BamE-like"/>
</dbReference>
<proteinExistence type="predicted"/>
<dbReference type="Pfam" id="PF04355">
    <property type="entry name" value="BamE"/>
    <property type="match status" value="1"/>
</dbReference>
<evidence type="ECO:0000313" key="6">
    <source>
        <dbReference type="EMBL" id="EGF56700.1"/>
    </source>
</evidence>
<dbReference type="Pfam" id="PF14771">
    <property type="entry name" value="DUF4476"/>
    <property type="match status" value="1"/>
</dbReference>
<dbReference type="RefSeq" id="WP_009125384.1">
    <property type="nucleotide sequence ID" value="NZ_GL882634.1"/>
</dbReference>
<dbReference type="InterPro" id="IPR028011">
    <property type="entry name" value="DUF4476"/>
</dbReference>
<dbReference type="GO" id="GO:0019867">
    <property type="term" value="C:outer membrane"/>
    <property type="evidence" value="ECO:0007669"/>
    <property type="project" value="InterPro"/>
</dbReference>
<dbReference type="eggNOG" id="COG2913">
    <property type="taxonomic scope" value="Bacteria"/>
</dbReference>
<dbReference type="InterPro" id="IPR007450">
    <property type="entry name" value="BamE_dom"/>
</dbReference>
<gene>
    <name evidence="6" type="ORF">HMPREF9446_02120</name>
</gene>
<evidence type="ECO:0000259" key="5">
    <source>
        <dbReference type="Pfam" id="PF14771"/>
    </source>
</evidence>
<dbReference type="STRING" id="763034.HMPREF9446_02120"/>
<evidence type="ECO:0000259" key="4">
    <source>
        <dbReference type="Pfam" id="PF04355"/>
    </source>
</evidence>
<keyword evidence="1 3" id="KW-0732">Signal</keyword>
<dbReference type="HOGENOM" id="CLU_075739_0_0_10"/>
<evidence type="ECO:0000256" key="2">
    <source>
        <dbReference type="ARBA" id="ARBA00023136"/>
    </source>
</evidence>
<dbReference type="AlphaFoldDB" id="F3PTQ2"/>
<dbReference type="GeneID" id="86049689"/>
<feature type="signal peptide" evidence="3">
    <location>
        <begin position="1"/>
        <end position="25"/>
    </location>
</feature>
<feature type="domain" description="DUF4476" evidence="5">
    <location>
        <begin position="119"/>
        <end position="208"/>
    </location>
</feature>
<feature type="domain" description="Outer membrane protein assembly factor BamE" evidence="4">
    <location>
        <begin position="29"/>
        <end position="90"/>
    </location>
</feature>
<evidence type="ECO:0000256" key="1">
    <source>
        <dbReference type="ARBA" id="ARBA00022729"/>
    </source>
</evidence>
<evidence type="ECO:0000256" key="3">
    <source>
        <dbReference type="SAM" id="SignalP"/>
    </source>
</evidence>
<protein>
    <recommendedName>
        <fullName evidence="8">DUF4476 domain-containing protein</fullName>
    </recommendedName>
</protein>
<feature type="chain" id="PRO_5003300059" description="DUF4476 domain-containing protein" evidence="3">
    <location>
        <begin position="26"/>
        <end position="211"/>
    </location>
</feature>
<evidence type="ECO:0000313" key="7">
    <source>
        <dbReference type="Proteomes" id="UP000003416"/>
    </source>
</evidence>
<dbReference type="Proteomes" id="UP000003416">
    <property type="component" value="Unassembled WGS sequence"/>
</dbReference>
<dbReference type="Gene3D" id="3.30.1450.10">
    <property type="match status" value="1"/>
</dbReference>
<sequence length="211" mass="24196">MMKIIRKTMMWLVFAIVCTSCSNLFYDTTPDVLQRIQKGMSKQGITQILGSPQYRRFDQNIEEWEYTKVLPGSSGRTSIIVSFEGDKVVAMDSFAAPQLSVSVPNEVSVSSPTIFVRGMRSADFQRFYNDVKARGFKDTQLEMMEELAVDNSLSCHQCARLMSLYTFDDDKMKVLRIFAPHIADKENYEEILQELTSLFKRNDAKALLKVR</sequence>
<evidence type="ECO:0008006" key="8">
    <source>
        <dbReference type="Google" id="ProtNLM"/>
    </source>
</evidence>
<comment type="caution">
    <text evidence="6">The sequence shown here is derived from an EMBL/GenBank/DDBJ whole genome shotgun (WGS) entry which is preliminary data.</text>
</comment>
<organism evidence="6 7">
    <name type="scientific">Bacteroides fluxus YIT 12057</name>
    <dbReference type="NCBI Taxonomy" id="763034"/>
    <lineage>
        <taxon>Bacteria</taxon>
        <taxon>Pseudomonadati</taxon>
        <taxon>Bacteroidota</taxon>
        <taxon>Bacteroidia</taxon>
        <taxon>Bacteroidales</taxon>
        <taxon>Bacteroidaceae</taxon>
        <taxon>Bacteroides</taxon>
    </lineage>
</organism>